<sequence length="178" mass="20480">MTSFITCCDLFHYNSICKLPLSQGLKVIACVGETHQERDAGTIMKVVAAQTKAIADKIKKTGIMLSWLMSQFGLLEPDRLLSRLRLKKVIASNENERTLFQKKKNNKTQVERGYGHNFHVEDLPLHRLLHTHPPYIQQYSQIYSWEFHHPKLHTLSIMDSFCSQITVNVKKRKSGVST</sequence>
<dbReference type="SUPFAM" id="SSF51351">
    <property type="entry name" value="Triosephosphate isomerase (TIM)"/>
    <property type="match status" value="1"/>
</dbReference>
<dbReference type="InterPro" id="IPR035990">
    <property type="entry name" value="TIM_sf"/>
</dbReference>
<comment type="pathway">
    <text evidence="4">Carbohydrate biosynthesis.</text>
</comment>
<dbReference type="GO" id="GO:0005829">
    <property type="term" value="C:cytosol"/>
    <property type="evidence" value="ECO:0007669"/>
    <property type="project" value="TreeGrafter"/>
</dbReference>
<dbReference type="EMBL" id="OX465080">
    <property type="protein sequence ID" value="CAI9281675.1"/>
    <property type="molecule type" value="Genomic_DNA"/>
</dbReference>
<keyword evidence="6" id="KW-1185">Reference proteome</keyword>
<dbReference type="GO" id="GO:0006096">
    <property type="term" value="P:glycolytic process"/>
    <property type="evidence" value="ECO:0007669"/>
    <property type="project" value="TreeGrafter"/>
</dbReference>
<gene>
    <name evidence="5" type="ORF">LSALG_LOCUS21361</name>
</gene>
<dbReference type="InterPro" id="IPR013785">
    <property type="entry name" value="Aldolase_TIM"/>
</dbReference>
<comment type="similarity">
    <text evidence="1">Belongs to the triosephosphate isomerase family.</text>
</comment>
<evidence type="ECO:0000256" key="2">
    <source>
        <dbReference type="ARBA" id="ARBA00011738"/>
    </source>
</evidence>
<protein>
    <submittedName>
        <fullName evidence="5">Uncharacterized protein</fullName>
    </submittedName>
</protein>
<dbReference type="AlphaFoldDB" id="A0AA35YWQ8"/>
<accession>A0AA35YWQ8</accession>
<dbReference type="GO" id="GO:0046166">
    <property type="term" value="P:glyceraldehyde-3-phosphate biosynthetic process"/>
    <property type="evidence" value="ECO:0007669"/>
    <property type="project" value="TreeGrafter"/>
</dbReference>
<dbReference type="Gene3D" id="3.20.20.70">
    <property type="entry name" value="Aldolase class I"/>
    <property type="match status" value="1"/>
</dbReference>
<evidence type="ECO:0000313" key="6">
    <source>
        <dbReference type="Proteomes" id="UP001177003"/>
    </source>
</evidence>
<dbReference type="Pfam" id="PF00121">
    <property type="entry name" value="TIM"/>
    <property type="match status" value="1"/>
</dbReference>
<comment type="subunit">
    <text evidence="2">Homodimer.</text>
</comment>
<organism evidence="5 6">
    <name type="scientific">Lactuca saligna</name>
    <name type="common">Willowleaf lettuce</name>
    <dbReference type="NCBI Taxonomy" id="75948"/>
    <lineage>
        <taxon>Eukaryota</taxon>
        <taxon>Viridiplantae</taxon>
        <taxon>Streptophyta</taxon>
        <taxon>Embryophyta</taxon>
        <taxon>Tracheophyta</taxon>
        <taxon>Spermatophyta</taxon>
        <taxon>Magnoliopsida</taxon>
        <taxon>eudicotyledons</taxon>
        <taxon>Gunneridae</taxon>
        <taxon>Pentapetalae</taxon>
        <taxon>asterids</taxon>
        <taxon>campanulids</taxon>
        <taxon>Asterales</taxon>
        <taxon>Asteraceae</taxon>
        <taxon>Cichorioideae</taxon>
        <taxon>Cichorieae</taxon>
        <taxon>Lactucinae</taxon>
        <taxon>Lactuca</taxon>
    </lineage>
</organism>
<evidence type="ECO:0000256" key="1">
    <source>
        <dbReference type="ARBA" id="ARBA00007422"/>
    </source>
</evidence>
<dbReference type="Proteomes" id="UP001177003">
    <property type="component" value="Chromosome 4"/>
</dbReference>
<dbReference type="GO" id="GO:0006094">
    <property type="term" value="P:gluconeogenesis"/>
    <property type="evidence" value="ECO:0007669"/>
    <property type="project" value="TreeGrafter"/>
</dbReference>
<dbReference type="GO" id="GO:0019563">
    <property type="term" value="P:glycerol catabolic process"/>
    <property type="evidence" value="ECO:0007669"/>
    <property type="project" value="TreeGrafter"/>
</dbReference>
<proteinExistence type="inferred from homology"/>
<reference evidence="5" key="1">
    <citation type="submission" date="2023-04" db="EMBL/GenBank/DDBJ databases">
        <authorList>
            <person name="Vijverberg K."/>
            <person name="Xiong W."/>
            <person name="Schranz E."/>
        </authorList>
    </citation>
    <scope>NUCLEOTIDE SEQUENCE</scope>
</reference>
<dbReference type="PANTHER" id="PTHR21139">
    <property type="entry name" value="TRIOSEPHOSPHATE ISOMERASE"/>
    <property type="match status" value="1"/>
</dbReference>
<dbReference type="GO" id="GO:0004807">
    <property type="term" value="F:triose-phosphate isomerase activity"/>
    <property type="evidence" value="ECO:0007669"/>
    <property type="project" value="InterPro"/>
</dbReference>
<dbReference type="InterPro" id="IPR000652">
    <property type="entry name" value="Triosephosphate_isomerase"/>
</dbReference>
<evidence type="ECO:0000313" key="5">
    <source>
        <dbReference type="EMBL" id="CAI9281675.1"/>
    </source>
</evidence>
<evidence type="ECO:0000256" key="3">
    <source>
        <dbReference type="ARBA" id="ARBA00023235"/>
    </source>
</evidence>
<evidence type="ECO:0000256" key="4">
    <source>
        <dbReference type="ARBA" id="ARBA00024331"/>
    </source>
</evidence>
<keyword evidence="3" id="KW-0413">Isomerase</keyword>
<name>A0AA35YWQ8_LACSI</name>
<dbReference type="PANTHER" id="PTHR21139:SF40">
    <property type="entry name" value="TRIOSEPHOSPHATE ISOMERASE-RELATED"/>
    <property type="match status" value="1"/>
</dbReference>